<evidence type="ECO:0000256" key="1">
    <source>
        <dbReference type="ARBA" id="ARBA00001946"/>
    </source>
</evidence>
<proteinExistence type="inferred from homology"/>
<dbReference type="Gene3D" id="3.50.30.80">
    <property type="entry name" value="IlvD/EDD C-terminal domain-like"/>
    <property type="match status" value="1"/>
</dbReference>
<dbReference type="InterPro" id="IPR050165">
    <property type="entry name" value="DHAD_IlvD/Edd"/>
</dbReference>
<comment type="similarity">
    <text evidence="2 15">Belongs to the IlvD/Edd family.</text>
</comment>
<keyword evidence="4 15" id="KW-0001">2Fe-2S</keyword>
<dbReference type="SUPFAM" id="SSF143975">
    <property type="entry name" value="IlvD/EDD N-terminal domain-like"/>
    <property type="match status" value="1"/>
</dbReference>
<keyword evidence="9 15" id="KW-0456">Lyase</keyword>
<dbReference type="EMBL" id="JBBUKT010000010">
    <property type="protein sequence ID" value="MEK7953091.1"/>
    <property type="molecule type" value="Genomic_DNA"/>
</dbReference>
<evidence type="ECO:0000256" key="11">
    <source>
        <dbReference type="ARBA" id="ARBA00029304"/>
    </source>
</evidence>
<keyword evidence="19" id="KW-1185">Reference proteome</keyword>
<feature type="binding site" evidence="15">
    <location>
        <position position="52"/>
    </location>
    <ligand>
        <name>[2Fe-2S] cluster</name>
        <dbReference type="ChEBI" id="CHEBI:190135"/>
    </ligand>
</feature>
<organism evidence="18 19">
    <name type="scientific">Luteolibacter soli</name>
    <dbReference type="NCBI Taxonomy" id="3135280"/>
    <lineage>
        <taxon>Bacteria</taxon>
        <taxon>Pseudomonadati</taxon>
        <taxon>Verrucomicrobiota</taxon>
        <taxon>Verrucomicrobiia</taxon>
        <taxon>Verrucomicrobiales</taxon>
        <taxon>Verrucomicrobiaceae</taxon>
        <taxon>Luteolibacter</taxon>
    </lineage>
</organism>
<gene>
    <name evidence="15 18" type="primary">ilvD</name>
    <name evidence="18" type="ORF">WKV53_21430</name>
</gene>
<evidence type="ECO:0000256" key="4">
    <source>
        <dbReference type="ARBA" id="ARBA00022714"/>
    </source>
</evidence>
<dbReference type="HAMAP" id="MF_00012">
    <property type="entry name" value="IlvD"/>
    <property type="match status" value="1"/>
</dbReference>
<evidence type="ECO:0000259" key="17">
    <source>
        <dbReference type="Pfam" id="PF24877"/>
    </source>
</evidence>
<feature type="active site" description="Proton acceptor" evidence="15">
    <location>
        <position position="479"/>
    </location>
</feature>
<evidence type="ECO:0000256" key="9">
    <source>
        <dbReference type="ARBA" id="ARBA00023239"/>
    </source>
</evidence>
<reference evidence="18 19" key="1">
    <citation type="submission" date="2024-04" db="EMBL/GenBank/DDBJ databases">
        <title>Luteolibacter sp. isolated from soil.</title>
        <authorList>
            <person name="An J."/>
        </authorList>
    </citation>
    <scope>NUCLEOTIDE SEQUENCE [LARGE SCALE GENOMIC DNA]</scope>
    <source>
        <strain evidence="18 19">Y139</strain>
    </source>
</reference>
<dbReference type="GO" id="GO:0004160">
    <property type="term" value="F:dihydroxy-acid dehydratase activity"/>
    <property type="evidence" value="ECO:0007669"/>
    <property type="project" value="UniProtKB-EC"/>
</dbReference>
<feature type="binding site" evidence="15">
    <location>
        <position position="126"/>
    </location>
    <ligand>
        <name>Mg(2+)</name>
        <dbReference type="ChEBI" id="CHEBI:18420"/>
    </ligand>
</feature>
<keyword evidence="3 15" id="KW-0028">Amino-acid biosynthesis</keyword>
<evidence type="ECO:0000256" key="2">
    <source>
        <dbReference type="ARBA" id="ARBA00006486"/>
    </source>
</evidence>
<keyword evidence="5 15" id="KW-0479">Metal-binding</keyword>
<feature type="modified residue" description="N6-carboxylysine" evidence="15">
    <location>
        <position position="127"/>
    </location>
</feature>
<evidence type="ECO:0000259" key="16">
    <source>
        <dbReference type="Pfam" id="PF00920"/>
    </source>
</evidence>
<dbReference type="InterPro" id="IPR004404">
    <property type="entry name" value="DihydroxyA_deHydtase"/>
</dbReference>
<dbReference type="InterPro" id="IPR042096">
    <property type="entry name" value="Dihydro-acid_dehy_C"/>
</dbReference>
<evidence type="ECO:0000313" key="18">
    <source>
        <dbReference type="EMBL" id="MEK7953091.1"/>
    </source>
</evidence>
<dbReference type="PANTHER" id="PTHR21000">
    <property type="entry name" value="DIHYDROXY-ACID DEHYDRATASE DAD"/>
    <property type="match status" value="1"/>
</dbReference>
<comment type="catalytic activity">
    <reaction evidence="15">
        <text>(2R,3R)-2,3-dihydroxy-3-methylpentanoate = (S)-3-methyl-2-oxopentanoate + H2O</text>
        <dbReference type="Rhea" id="RHEA:27694"/>
        <dbReference type="ChEBI" id="CHEBI:15377"/>
        <dbReference type="ChEBI" id="CHEBI:35146"/>
        <dbReference type="ChEBI" id="CHEBI:49258"/>
        <dbReference type="EC" id="4.2.1.9"/>
    </reaction>
</comment>
<dbReference type="SUPFAM" id="SSF52016">
    <property type="entry name" value="LeuD/IlvD-like"/>
    <property type="match status" value="1"/>
</dbReference>
<keyword evidence="8 15" id="KW-0411">Iron-sulfur</keyword>
<evidence type="ECO:0000313" key="19">
    <source>
        <dbReference type="Proteomes" id="UP001371305"/>
    </source>
</evidence>
<dbReference type="Proteomes" id="UP001371305">
    <property type="component" value="Unassembled WGS sequence"/>
</dbReference>
<feature type="binding site" evidence="15">
    <location>
        <position position="84"/>
    </location>
    <ligand>
        <name>Mg(2+)</name>
        <dbReference type="ChEBI" id="CHEBI:18420"/>
    </ligand>
</feature>
<comment type="pathway">
    <text evidence="12 15">Amino-acid biosynthesis; L-valine biosynthesis; L-valine from pyruvate: step 3/4.</text>
</comment>
<dbReference type="NCBIfam" id="NF002068">
    <property type="entry name" value="PRK00911.1"/>
    <property type="match status" value="1"/>
</dbReference>
<protein>
    <recommendedName>
        <fullName evidence="14 15">Dihydroxy-acid dehydratase</fullName>
        <shortName evidence="15">DAD</shortName>
        <ecNumber evidence="14 15">4.2.1.9</ecNumber>
    </recommendedName>
</protein>
<accession>A0ABU9AZJ5</accession>
<dbReference type="NCBIfam" id="TIGR00110">
    <property type="entry name" value="ilvD"/>
    <property type="match status" value="1"/>
</dbReference>
<dbReference type="EC" id="4.2.1.9" evidence="14 15"/>
<evidence type="ECO:0000256" key="7">
    <source>
        <dbReference type="ARBA" id="ARBA00023004"/>
    </source>
</evidence>
<evidence type="ECO:0000256" key="12">
    <source>
        <dbReference type="ARBA" id="ARBA00029436"/>
    </source>
</evidence>
<feature type="domain" description="Dihydroxy-acid/6-phosphogluconate dehydratase C-terminal" evidence="17">
    <location>
        <begin position="371"/>
        <end position="560"/>
    </location>
</feature>
<comment type="pathway">
    <text evidence="13 15">Amino-acid biosynthesis; L-isoleucine biosynthesis; L-isoleucine from 2-oxobutanoate: step 3/4.</text>
</comment>
<evidence type="ECO:0000256" key="5">
    <source>
        <dbReference type="ARBA" id="ARBA00022723"/>
    </source>
</evidence>
<comment type="function">
    <text evidence="15">Functions in the biosynthesis of branched-chain amino acids. Catalyzes the dehydration of (2R,3R)-2,3-dihydroxy-3-methylpentanoate (2,3-dihydroxy-3-methylvalerate) into 2-oxo-3-methylpentanoate (2-oxo-3-methylvalerate) and of (2R)-2,3-dihydroxy-3-methylbutanoate (2,3-dihydroxyisovalerate) into 2-oxo-3-methylbutanoate (2-oxoisovalerate), the penultimate precursor to L-isoleucine and L-valine, respectively.</text>
</comment>
<evidence type="ECO:0000256" key="13">
    <source>
        <dbReference type="ARBA" id="ARBA00029437"/>
    </source>
</evidence>
<evidence type="ECO:0000256" key="6">
    <source>
        <dbReference type="ARBA" id="ARBA00022842"/>
    </source>
</evidence>
<comment type="caution">
    <text evidence="15">Lacks conserved residue(s) required for the propagation of feature annotation.</text>
</comment>
<comment type="catalytic activity">
    <reaction evidence="11">
        <text>(2R)-2,3-dihydroxy-3-methylbutanoate = 3-methyl-2-oxobutanoate + H2O</text>
        <dbReference type="Rhea" id="RHEA:24809"/>
        <dbReference type="ChEBI" id="CHEBI:11851"/>
        <dbReference type="ChEBI" id="CHEBI:15377"/>
        <dbReference type="ChEBI" id="CHEBI:49072"/>
        <dbReference type="EC" id="4.2.1.9"/>
    </reaction>
    <physiologicalReaction direction="left-to-right" evidence="11">
        <dbReference type="Rhea" id="RHEA:24810"/>
    </physiologicalReaction>
</comment>
<evidence type="ECO:0000256" key="8">
    <source>
        <dbReference type="ARBA" id="ARBA00023014"/>
    </source>
</evidence>
<keyword evidence="10 15" id="KW-0100">Branched-chain amino acid biosynthesis</keyword>
<evidence type="ECO:0000256" key="15">
    <source>
        <dbReference type="HAMAP-Rule" id="MF_00012"/>
    </source>
</evidence>
<dbReference type="PROSITE" id="PS00887">
    <property type="entry name" value="ILVD_EDD_2"/>
    <property type="match status" value="1"/>
</dbReference>
<comment type="cofactor">
    <cofactor evidence="1 15">
        <name>Mg(2+)</name>
        <dbReference type="ChEBI" id="CHEBI:18420"/>
    </cofactor>
</comment>
<dbReference type="InterPro" id="IPR037237">
    <property type="entry name" value="IlvD/EDD_N"/>
</dbReference>
<dbReference type="Pfam" id="PF00920">
    <property type="entry name" value="ILVD_EDD_N"/>
    <property type="match status" value="1"/>
</dbReference>
<keyword evidence="6 15" id="KW-0460">Magnesium</keyword>
<dbReference type="PANTHER" id="PTHR21000:SF5">
    <property type="entry name" value="DIHYDROXY-ACID DEHYDRATASE, MITOCHONDRIAL"/>
    <property type="match status" value="1"/>
</dbReference>
<keyword evidence="7 15" id="KW-0408">Iron</keyword>
<dbReference type="Pfam" id="PF24877">
    <property type="entry name" value="ILV_EDD_C"/>
    <property type="match status" value="1"/>
</dbReference>
<comment type="subunit">
    <text evidence="15">Homodimer.</text>
</comment>
<name>A0ABU9AZJ5_9BACT</name>
<feature type="domain" description="Dihydroxy-acid/6-phosphogluconate dehydratase N-terminal" evidence="16">
    <location>
        <begin position="37"/>
        <end position="358"/>
    </location>
</feature>
<dbReference type="PROSITE" id="PS00886">
    <property type="entry name" value="ILVD_EDD_1"/>
    <property type="match status" value="1"/>
</dbReference>
<evidence type="ECO:0000256" key="14">
    <source>
        <dbReference type="ARBA" id="ARBA00029490"/>
    </source>
</evidence>
<evidence type="ECO:0000256" key="10">
    <source>
        <dbReference type="ARBA" id="ARBA00023304"/>
    </source>
</evidence>
<feature type="binding site" description="via carbamate group" evidence="15">
    <location>
        <position position="127"/>
    </location>
    <ligand>
        <name>Mg(2+)</name>
        <dbReference type="ChEBI" id="CHEBI:18420"/>
    </ligand>
</feature>
<dbReference type="RefSeq" id="WP_341406855.1">
    <property type="nucleotide sequence ID" value="NZ_JBBUKT010000010.1"/>
</dbReference>
<dbReference type="InterPro" id="IPR000581">
    <property type="entry name" value="ILV_EDD_N"/>
</dbReference>
<comment type="caution">
    <text evidence="18">The sequence shown here is derived from an EMBL/GenBank/DDBJ whole genome shotgun (WGS) entry which is preliminary data.</text>
</comment>
<sequence>MSDQTRPYSSPMLDGPDRAPSRAMLYAVGFKKEDFAKVQIGIASTWSQVTPCNIHIDRLARESAKGTDAAGGKAVIFNTITISDGISMGTEGMKYSLVSREVIADSIETVVGCEGMDGFVAIGGCDKNMPACVIAMARMNRPSVFVYGGTILPGCATIKGELKELDVVSVFEAVGKHASGEYSDEELETVESCAIPGEGSCGGMYTANTMASAIEALGLSLPNSSSQTAVSDEKMQDCFDAGAAVVNMIKLGIKPRDIMTRKAFENAITVVIALGGSTNAVLHLLAAAHAAEVPLCIDDFTEIGKRVPLLADLKPSGKYSMAALVKIGGTMPLLRILLEGGLLHGDCMTVTGKTLAENIANSKLYYPEGQEIVRPVSNPIKKDSHLRILYGNLAPGGAVAKITGKEGELFTGRARVFDSEDEGMKAILGGEIVEGDVIVIRREGPKGGPGMREMLGPTAAIMGRGLGKKVAFITDGRFSGGSHGFVVGHVTPEAHEGGPIGLLVDGDIITIDAVNNTLSVDLDEATLKARRDAWTQPAPRYTRGVLAKYAKLTTSASEGAVTDKYL</sequence>
<feature type="binding site" evidence="15">
    <location>
        <position position="453"/>
    </location>
    <ligand>
        <name>Mg(2+)</name>
        <dbReference type="ChEBI" id="CHEBI:18420"/>
    </ligand>
</feature>
<dbReference type="InterPro" id="IPR056740">
    <property type="entry name" value="ILV_EDD_C"/>
</dbReference>
<dbReference type="InterPro" id="IPR020558">
    <property type="entry name" value="DiOHA_6PGluconate_deHydtase_CS"/>
</dbReference>
<comment type="cofactor">
    <cofactor evidence="15">
        <name>[2Fe-2S] cluster</name>
        <dbReference type="ChEBI" id="CHEBI:190135"/>
    </cofactor>
    <text evidence="15">Binds 1 [2Fe-2S] cluster per subunit. This cluster acts as a Lewis acid cofactor.</text>
</comment>
<evidence type="ECO:0000256" key="3">
    <source>
        <dbReference type="ARBA" id="ARBA00022605"/>
    </source>
</evidence>